<accession>A0A8J1UAP6</accession>
<keyword evidence="6" id="KW-1185">Reference proteome</keyword>
<gene>
    <name evidence="5" type="ORF">OFUS_LOCUS20081</name>
</gene>
<feature type="compositionally biased region" description="Basic and acidic residues" evidence="4">
    <location>
        <begin position="566"/>
        <end position="579"/>
    </location>
</feature>
<feature type="region of interest" description="Disordered" evidence="4">
    <location>
        <begin position="547"/>
        <end position="604"/>
    </location>
</feature>
<keyword evidence="2" id="KW-0863">Zinc-finger</keyword>
<organism evidence="5 6">
    <name type="scientific">Owenia fusiformis</name>
    <name type="common">Polychaete worm</name>
    <dbReference type="NCBI Taxonomy" id="6347"/>
    <lineage>
        <taxon>Eukaryota</taxon>
        <taxon>Metazoa</taxon>
        <taxon>Spiralia</taxon>
        <taxon>Lophotrochozoa</taxon>
        <taxon>Annelida</taxon>
        <taxon>Polychaeta</taxon>
        <taxon>Sedentaria</taxon>
        <taxon>Canalipalpata</taxon>
        <taxon>Sabellida</taxon>
        <taxon>Oweniida</taxon>
        <taxon>Oweniidae</taxon>
        <taxon>Owenia</taxon>
    </lineage>
</organism>
<evidence type="ECO:0000313" key="6">
    <source>
        <dbReference type="Proteomes" id="UP000749559"/>
    </source>
</evidence>
<name>A0A8J1UAP6_OWEFU</name>
<evidence type="ECO:0000256" key="4">
    <source>
        <dbReference type="SAM" id="MobiDB-lite"/>
    </source>
</evidence>
<evidence type="ECO:0000256" key="3">
    <source>
        <dbReference type="ARBA" id="ARBA00022833"/>
    </source>
</evidence>
<proteinExistence type="predicted"/>
<sequence length="1827" mass="200650">MANMDFMFDWEAEGDRFSFEDSDRFDEDSICSWISEPESLCNNWRGWKKQNGGTVTQVASTSNKDGLTSLVELASQTVACHIPFEVIEHFYPPVPEHLQLRIAFLSFPELEEDIRLYSCLANGSADEFQKGEHLFKAKAVKDALQIGFHLSATVIPPQTVAQPKGNFNVAVVFDKRKISSCSCTCNSTASWCAHVVALCLFRIHQAPNVILRAPVSESLSRLHRDQLQKFAQYLITELPQQILPTAQRLLDELLSSQQSAINTVCGAPDPTAGPSASEHTKWCLDEANMHENIKRTLVKFSQPTAMVYSDVNFLSSTAPPAAAEWQSLLRPLRGREPEGMWNLLSIVREMFRRHDSNAVPLLEILTEEIMCYDTILSWWFTTKVTTSHNNQGMSNRGNNSVQAASQHAAMSLCDEVVALWRLAALNPALSPIQRDDLVTQLKDWHIKTIDKVRNFRNSHVGNQAGQPIKKQDIEVFVGFKPSIEACYLDWGDYPITGVTYVDKYKKKLVADHHKVGTLSTAFQNMDKHRNLSGSVHKQKTVPHPQVVVIDPQNDGGCSSSSEGFCENERPEAAFSRDSDSSFTEEDGLSRSKASKQSASETVSKLKLKDRTIPVGVSISDQEPSGACAKAGEEADSDSSVPGAAMGYNKAISALKAEKWQESTNSSDEYQVYFYDTKAKLGDLAAEKKKKDEPNYLAGLKKIELKQDILFARAEALHAHGHTKEACKLAKQLAEEMLSNPPDLSNEPLNNTASKGKKKKAQHTVSSQAISTLSKSSFLCSVLSEDTECHHLAFKVGMFGLEMPRPPASSKGLEVKLANQEQELVILLKKIPLGPSELNVLRDRAEQLRDGKLRSRGEALLPLVLASFVFDSLCQPAQPVYGTANRPPSRSVGRQHLDDLGFHAAVAALGLKANVSEAEHPLLCEGTRRQRGDLAIAMLVHYKDDQIKLQKIMEKLLDKDVHQLYKGPTLNSYLPSGKTGAASQVKHTDKTASTGAEGVRQNNVAATQAVPSHNACGAENGAAAVPSTSSQADNWQERGRDNLDYLNLEQKFMTMHLNNLAAGSASARPKTSLVNKYQTNKDTDSSAVEEECDGSEYKAWEEKFRCTNLKTFKKHSVGMASIDSSAPETTSSDNSPTLVRRNWAKHQGPGSDSGSSGKSSDSIGSSSSDNKRAKAAAICRDNESPPGPYQGLRYPIDSRSSTPNMKLGRYKGKNRAMPTIPNQPSEASAHFMFELAKTVLGKAGGNSATSLFTQATTNNNHSGPHRQLHLCAFQIGLYALGLHNCVSPNWLSRTYSSHVSWITGQAMEVGAPAIKILIETWEGHLTPPEAAAMADRASRGRDPNMVRAAADLALSCLPHAHALNPNEIQRALIQCREQSREKLEQACLAVESAAKGGGVYPEVLFDVARRWYELYEESVGTASAEPAPVAAAAAASPVLMAVQPQANQQVPPQVAQVPVMQPGPERTSPPMIPVVAIQQVPPATQQHQVGSVAATVSYSIQPQQGVQPQQQVAHHPAYITPYSYVQQIPTFGHQYTQPHIPLNTHNMHPAYVTTHPYPNQTQFNNIAHVQNVHPNTTLYHPNVAHLRGANPQVQLFTNHNGQVSSIPQNGQVVNIAPAMDAATLAGGQAMVMSQVPEQPHPHNSTQMNYLMAAYRVGMLALETLARRVHDDRPQTKFARNPPYGEDVKWLLSIGMKLGISCLQQFCGSITNSVMSPFVIQDIAIEIAHYLARNNPAQVTQQLRSPLLNTLVQKCLQMFIQCAHQRLHHISQAEYDEFVTIICSARNAFCMTPGGMVQFNELLTNLRRSKSCKKDLWQRIVNGLATGGM</sequence>
<dbReference type="Proteomes" id="UP000749559">
    <property type="component" value="Unassembled WGS sequence"/>
</dbReference>
<feature type="region of interest" description="Disordered" evidence="4">
    <location>
        <begin position="738"/>
        <end position="762"/>
    </location>
</feature>
<feature type="region of interest" description="Disordered" evidence="4">
    <location>
        <begin position="1141"/>
        <end position="1216"/>
    </location>
</feature>
<dbReference type="GO" id="GO:0031462">
    <property type="term" value="C:Cul2-RING ubiquitin ligase complex"/>
    <property type="evidence" value="ECO:0007669"/>
    <property type="project" value="TreeGrafter"/>
</dbReference>
<reference evidence="5" key="1">
    <citation type="submission" date="2022-03" db="EMBL/GenBank/DDBJ databases">
        <authorList>
            <person name="Martin C."/>
        </authorList>
    </citation>
    <scope>NUCLEOTIDE SEQUENCE</scope>
</reference>
<dbReference type="InterPro" id="IPR048370">
    <property type="entry name" value="ZSWIM4-8_C"/>
</dbReference>
<keyword evidence="1" id="KW-0479">Metal-binding</keyword>
<feature type="compositionally biased region" description="Low complexity" evidence="4">
    <location>
        <begin position="1149"/>
        <end position="1167"/>
    </location>
</feature>
<dbReference type="EMBL" id="CAIIXF020000009">
    <property type="protein sequence ID" value="CAH1795556.1"/>
    <property type="molecule type" value="Genomic_DNA"/>
</dbReference>
<evidence type="ECO:0000256" key="1">
    <source>
        <dbReference type="ARBA" id="ARBA00022723"/>
    </source>
</evidence>
<dbReference type="Pfam" id="PF25572">
    <property type="entry name" value="TPR_ZSWIM8"/>
    <property type="match status" value="1"/>
</dbReference>
<dbReference type="OrthoDB" id="10013584at2759"/>
<feature type="region of interest" description="Disordered" evidence="4">
    <location>
        <begin position="616"/>
        <end position="641"/>
    </location>
</feature>
<dbReference type="Pfam" id="PF21055">
    <property type="entry name" value="ZSWIM4-8_C"/>
    <property type="match status" value="1"/>
</dbReference>
<evidence type="ECO:0000313" key="5">
    <source>
        <dbReference type="EMBL" id="CAH1795556.1"/>
    </source>
</evidence>
<evidence type="ECO:0000256" key="2">
    <source>
        <dbReference type="ARBA" id="ARBA00022771"/>
    </source>
</evidence>
<dbReference type="InterPro" id="IPR007527">
    <property type="entry name" value="Znf_SWIM"/>
</dbReference>
<comment type="caution">
    <text evidence="5">The sequence shown here is derived from an EMBL/GenBank/DDBJ whole genome shotgun (WGS) entry which is preliminary data.</text>
</comment>
<dbReference type="PANTHER" id="PTHR22619:SF1">
    <property type="entry name" value="ZINC FINGER SWIM DOMAIN-CONTAINING PROTEIN 8"/>
    <property type="match status" value="1"/>
</dbReference>
<protein>
    <submittedName>
        <fullName evidence="5">Uncharacterized protein</fullName>
    </submittedName>
</protein>
<dbReference type="InterPro" id="IPR057945">
    <property type="entry name" value="TPR_ZSWIM8"/>
</dbReference>
<dbReference type="PROSITE" id="PS50966">
    <property type="entry name" value="ZF_SWIM"/>
    <property type="match status" value="1"/>
</dbReference>
<dbReference type="PANTHER" id="PTHR22619">
    <property type="entry name" value="ZINC FINGER SWIM DOMAIN CONTAINING PROTEIN 4, 5, 6"/>
    <property type="match status" value="1"/>
</dbReference>
<keyword evidence="3" id="KW-0862">Zinc</keyword>
<dbReference type="GO" id="GO:0008270">
    <property type="term" value="F:zinc ion binding"/>
    <property type="evidence" value="ECO:0007669"/>
    <property type="project" value="UniProtKB-KW"/>
</dbReference>